<dbReference type="SUPFAM" id="SSF103515">
    <property type="entry name" value="Autotransporter"/>
    <property type="match status" value="1"/>
</dbReference>
<feature type="chain" id="PRO_5019488293" description="DUF2490 domain-containing protein" evidence="1">
    <location>
        <begin position="23"/>
        <end position="274"/>
    </location>
</feature>
<gene>
    <name evidence="2" type="ORF">EI293_02170</name>
</gene>
<dbReference type="EMBL" id="RWIU01000001">
    <property type="protein sequence ID" value="RSK46003.1"/>
    <property type="molecule type" value="Genomic_DNA"/>
</dbReference>
<evidence type="ECO:0000313" key="3">
    <source>
        <dbReference type="Proteomes" id="UP000270291"/>
    </source>
</evidence>
<name>A0A428KHS0_9BACT</name>
<dbReference type="PROSITE" id="PS51257">
    <property type="entry name" value="PROKAR_LIPOPROTEIN"/>
    <property type="match status" value="1"/>
</dbReference>
<comment type="caution">
    <text evidence="2">The sequence shown here is derived from an EMBL/GenBank/DDBJ whole genome shotgun (WGS) entry which is preliminary data.</text>
</comment>
<dbReference type="AlphaFoldDB" id="A0A428KHS0"/>
<keyword evidence="3" id="KW-1185">Reference proteome</keyword>
<dbReference type="RefSeq" id="WP_125435290.1">
    <property type="nucleotide sequence ID" value="NZ_RWIU01000001.1"/>
</dbReference>
<protein>
    <recommendedName>
        <fullName evidence="4">DUF2490 domain-containing protein</fullName>
    </recommendedName>
</protein>
<evidence type="ECO:0000256" key="1">
    <source>
        <dbReference type="SAM" id="SignalP"/>
    </source>
</evidence>
<keyword evidence="1" id="KW-0732">Signal</keyword>
<feature type="signal peptide" evidence="1">
    <location>
        <begin position="1"/>
        <end position="22"/>
    </location>
</feature>
<dbReference type="OrthoDB" id="982903at2"/>
<sequence length="274" mass="30747">MRSIVLSLSALLVVTACFSAQAQRRTKGASVLQPQAQVELPLSGNDYLFGAVNLQHFDTDLEGTPLFSGQGLRLGYEHFFNEQWSWGAVINGQRVQSNSLYAASSYTHVLLPEVFGRHWNTFGSVNFRQRLAVGYNWPLDVTNAGRFLASLRLDVDRVFPLGSTGFALRPRVAFEPVAYLRFQRDEFEAKEPFLDFSELRGEVGVRLSSRFDFTPWFAWQNAYNIALPQYNADGTVKIPGGNVRFVQPTLGLDLRLTLGKSAGSAERRQLPTQY</sequence>
<reference evidence="2 3" key="1">
    <citation type="submission" date="2018-12" db="EMBL/GenBank/DDBJ databases">
        <authorList>
            <person name="Feng G."/>
            <person name="Zhu H."/>
        </authorList>
    </citation>
    <scope>NUCLEOTIDE SEQUENCE [LARGE SCALE GENOMIC DNA]</scope>
    <source>
        <strain evidence="2 3">LMG 26000</strain>
    </source>
</reference>
<evidence type="ECO:0000313" key="2">
    <source>
        <dbReference type="EMBL" id="RSK46003.1"/>
    </source>
</evidence>
<dbReference type="InterPro" id="IPR036709">
    <property type="entry name" value="Autotransporte_beta_dom_sf"/>
</dbReference>
<proteinExistence type="predicted"/>
<organism evidence="2 3">
    <name type="scientific">Hymenobacter perfusus</name>
    <dbReference type="NCBI Taxonomy" id="1236770"/>
    <lineage>
        <taxon>Bacteria</taxon>
        <taxon>Pseudomonadati</taxon>
        <taxon>Bacteroidota</taxon>
        <taxon>Cytophagia</taxon>
        <taxon>Cytophagales</taxon>
        <taxon>Hymenobacteraceae</taxon>
        <taxon>Hymenobacter</taxon>
    </lineage>
</organism>
<evidence type="ECO:0008006" key="4">
    <source>
        <dbReference type="Google" id="ProtNLM"/>
    </source>
</evidence>
<accession>A0A428KHS0</accession>
<dbReference type="Proteomes" id="UP000270291">
    <property type="component" value="Unassembled WGS sequence"/>
</dbReference>